<comment type="catalytic activity">
    <reaction evidence="1">
        <text>Hydrolysis of the -Gly-|-Gly- bond in the pentaglycine inter-peptide link joining staphylococcal cell wall peptidoglycans.</text>
        <dbReference type="EC" id="3.4.24.75"/>
    </reaction>
</comment>
<dbReference type="SUPFAM" id="SSF51261">
    <property type="entry name" value="Duplicated hybrid motif"/>
    <property type="match status" value="1"/>
</dbReference>
<name>A0ABY3PDJ1_9STAP</name>
<evidence type="ECO:0000256" key="3">
    <source>
        <dbReference type="ARBA" id="ARBA00006646"/>
    </source>
</evidence>
<keyword evidence="5" id="KW-0378">Hydrolase</keyword>
<accession>A0ABY3PDJ1</accession>
<dbReference type="Pfam" id="PF01551">
    <property type="entry name" value="Peptidase_M23"/>
    <property type="match status" value="1"/>
</dbReference>
<dbReference type="InterPro" id="IPR050570">
    <property type="entry name" value="Cell_wall_metabolism_enzyme"/>
</dbReference>
<evidence type="ECO:0000256" key="1">
    <source>
        <dbReference type="ARBA" id="ARBA00001667"/>
    </source>
</evidence>
<comment type="cofactor">
    <cofactor evidence="2">
        <name>Zn(2+)</name>
        <dbReference type="ChEBI" id="CHEBI:29105"/>
    </cofactor>
</comment>
<gene>
    <name evidence="8" type="ORF">LN051_01555</name>
</gene>
<dbReference type="PANTHER" id="PTHR21666">
    <property type="entry name" value="PEPTIDASE-RELATED"/>
    <property type="match status" value="1"/>
</dbReference>
<evidence type="ECO:0000256" key="2">
    <source>
        <dbReference type="ARBA" id="ARBA00001947"/>
    </source>
</evidence>
<keyword evidence="5" id="KW-0482">Metalloprotease</keyword>
<feature type="transmembrane region" description="Helical" evidence="6">
    <location>
        <begin position="7"/>
        <end position="25"/>
    </location>
</feature>
<sequence>MKKHVSILLALIFTVLMICFLILHFDSVQRYTSTLQKDFTEEHIFSQDRKTHGFGTYNHDLSFNGDNRHYGVDYRLPENTDILAATDGIVTRTFKNEFGGNVLEIKEAHQPYYQWYMHLNTFKVRPGARVKAGDVIAKSGNTGSQTTGPHLHFQRMHGGIGNRFAEDPEPFIETLPEKQRSLYQLN</sequence>
<keyword evidence="6" id="KW-0472">Membrane</keyword>
<evidence type="ECO:0000313" key="8">
    <source>
        <dbReference type="EMBL" id="UEX90384.1"/>
    </source>
</evidence>
<dbReference type="InterPro" id="IPR016047">
    <property type="entry name" value="M23ase_b-sheet_dom"/>
</dbReference>
<keyword evidence="5" id="KW-0645">Protease</keyword>
<keyword evidence="6" id="KW-1133">Transmembrane helix</keyword>
<evidence type="ECO:0000313" key="9">
    <source>
        <dbReference type="Proteomes" id="UP001197626"/>
    </source>
</evidence>
<keyword evidence="6" id="KW-0812">Transmembrane</keyword>
<protein>
    <recommendedName>
        <fullName evidence="4">lysostaphin</fullName>
        <ecNumber evidence="4">3.4.24.75</ecNumber>
    </recommendedName>
</protein>
<evidence type="ECO:0000256" key="6">
    <source>
        <dbReference type="SAM" id="Phobius"/>
    </source>
</evidence>
<dbReference type="EC" id="3.4.24.75" evidence="4"/>
<evidence type="ECO:0000256" key="5">
    <source>
        <dbReference type="ARBA" id="ARBA00023049"/>
    </source>
</evidence>
<feature type="domain" description="M23ase beta-sheet core" evidence="7">
    <location>
        <begin position="68"/>
        <end position="158"/>
    </location>
</feature>
<dbReference type="CDD" id="cd12797">
    <property type="entry name" value="M23_peptidase"/>
    <property type="match status" value="1"/>
</dbReference>
<comment type="similarity">
    <text evidence="3">Belongs to the peptidase M23B family.</text>
</comment>
<proteinExistence type="inferred from homology"/>
<organism evidence="8 9">
    <name type="scientific">Staphylococcus ratti</name>
    <dbReference type="NCBI Taxonomy" id="2892440"/>
    <lineage>
        <taxon>Bacteria</taxon>
        <taxon>Bacillati</taxon>
        <taxon>Bacillota</taxon>
        <taxon>Bacilli</taxon>
        <taxon>Bacillales</taxon>
        <taxon>Staphylococcaceae</taxon>
        <taxon>Staphylococcus</taxon>
    </lineage>
</organism>
<keyword evidence="9" id="KW-1185">Reference proteome</keyword>
<reference evidence="8 9" key="1">
    <citation type="journal article" date="2022" name="Pathogens">
        <title>Staphylococcus ratti sp. nov. Isolated from a Lab Rat.</title>
        <authorList>
            <person name="Kovarovic V."/>
            <person name="Sedlacek I."/>
            <person name="Petras P."/>
            <person name="Kralova S."/>
            <person name="Maslanova I."/>
            <person name="Svec P."/>
            <person name="Neumann-Schaal M."/>
            <person name="Botka T."/>
            <person name="Gelbicova T."/>
            <person name="Stankova E."/>
            <person name="Doskar J."/>
            <person name="Pantucek R."/>
        </authorList>
    </citation>
    <scope>NUCLEOTIDE SEQUENCE [LARGE SCALE GENOMIC DNA]</scope>
    <source>
        <strain evidence="8 9">CCM 9025</strain>
    </source>
</reference>
<dbReference type="RefSeq" id="WP_229292880.1">
    <property type="nucleotide sequence ID" value="NZ_CP086654.1"/>
</dbReference>
<dbReference type="Proteomes" id="UP001197626">
    <property type="component" value="Chromosome"/>
</dbReference>
<dbReference type="PANTHER" id="PTHR21666:SF270">
    <property type="entry name" value="MUREIN HYDROLASE ACTIVATOR ENVC"/>
    <property type="match status" value="1"/>
</dbReference>
<dbReference type="EMBL" id="CP086654">
    <property type="protein sequence ID" value="UEX90384.1"/>
    <property type="molecule type" value="Genomic_DNA"/>
</dbReference>
<dbReference type="Gene3D" id="2.70.70.10">
    <property type="entry name" value="Glucose Permease (Domain IIA)"/>
    <property type="match status" value="1"/>
</dbReference>
<evidence type="ECO:0000259" key="7">
    <source>
        <dbReference type="Pfam" id="PF01551"/>
    </source>
</evidence>
<dbReference type="InterPro" id="IPR011055">
    <property type="entry name" value="Dup_hybrid_motif"/>
</dbReference>
<evidence type="ECO:0000256" key="4">
    <source>
        <dbReference type="ARBA" id="ARBA00012322"/>
    </source>
</evidence>